<proteinExistence type="predicted"/>
<dbReference type="PANTHER" id="PTHR47506">
    <property type="entry name" value="TRANSCRIPTIONAL REGULATORY PROTEIN"/>
    <property type="match status" value="1"/>
</dbReference>
<dbReference type="InterPro" id="IPR001647">
    <property type="entry name" value="HTH_TetR"/>
</dbReference>
<keyword evidence="1" id="KW-0805">Transcription regulation</keyword>
<keyword evidence="7" id="KW-1185">Reference proteome</keyword>
<dbReference type="Proteomes" id="UP000092495">
    <property type="component" value="Chromosome"/>
</dbReference>
<feature type="DNA-binding region" description="H-T-H motif" evidence="4">
    <location>
        <begin position="31"/>
        <end position="50"/>
    </location>
</feature>
<evidence type="ECO:0000259" key="5">
    <source>
        <dbReference type="PROSITE" id="PS50977"/>
    </source>
</evidence>
<feature type="domain" description="HTH tetR-type" evidence="5">
    <location>
        <begin position="8"/>
        <end position="68"/>
    </location>
</feature>
<name>A0A1C7EJ25_9BACL</name>
<dbReference type="Gene3D" id="1.10.357.10">
    <property type="entry name" value="Tetracycline Repressor, domain 2"/>
    <property type="match status" value="1"/>
</dbReference>
<evidence type="ECO:0000313" key="6">
    <source>
        <dbReference type="EMBL" id="ANU23342.1"/>
    </source>
</evidence>
<reference evidence="6" key="1">
    <citation type="submission" date="2016-10" db="EMBL/GenBank/DDBJ databases">
        <authorList>
            <person name="See-Too W.S."/>
        </authorList>
    </citation>
    <scope>NUCLEOTIDE SEQUENCE</scope>
    <source>
        <strain evidence="6">DSM 22276</strain>
    </source>
</reference>
<keyword evidence="3" id="KW-0804">Transcription</keyword>
<dbReference type="SUPFAM" id="SSF46689">
    <property type="entry name" value="Homeodomain-like"/>
    <property type="match status" value="1"/>
</dbReference>
<gene>
    <name evidence="6" type="ORF">BCM40_08130</name>
</gene>
<evidence type="ECO:0000256" key="3">
    <source>
        <dbReference type="ARBA" id="ARBA00023163"/>
    </source>
</evidence>
<dbReference type="InterPro" id="IPR009057">
    <property type="entry name" value="Homeodomain-like_sf"/>
</dbReference>
<sequence length="194" mass="22028">MNEQTKMTPAALKILETASQFFYLNGIHSTGVETIAKEAGVTKKTLYDCYGSKEQLVVAYLEKRDQQWRKHLHEYIDLIPEEQPLDRILTIFDTIESWLETNSPRGYAFINALAELNEPSYPGRAVIIEEKKWLKQLFSTLLKRLNVTNPEEIGEQLLVLHEGLMVTYSMGISSNGISAVKETAKLIIGSHKKS</sequence>
<keyword evidence="2 4" id="KW-0238">DNA-binding</keyword>
<dbReference type="PRINTS" id="PR00455">
    <property type="entry name" value="HTHTETR"/>
</dbReference>
<evidence type="ECO:0000313" key="7">
    <source>
        <dbReference type="Proteomes" id="UP000092495"/>
    </source>
</evidence>
<organism evidence="6 7">
    <name type="scientific">Planococcus donghaensis</name>
    <dbReference type="NCBI Taxonomy" id="414778"/>
    <lineage>
        <taxon>Bacteria</taxon>
        <taxon>Bacillati</taxon>
        <taxon>Bacillota</taxon>
        <taxon>Bacilli</taxon>
        <taxon>Bacillales</taxon>
        <taxon>Caryophanaceae</taxon>
        <taxon>Planococcus</taxon>
    </lineage>
</organism>
<dbReference type="PROSITE" id="PS50977">
    <property type="entry name" value="HTH_TETR_2"/>
    <property type="match status" value="1"/>
</dbReference>
<dbReference type="KEGG" id="pdg:BCM40_08130"/>
<protein>
    <recommendedName>
        <fullName evidence="5">HTH tetR-type domain-containing protein</fullName>
    </recommendedName>
</protein>
<dbReference type="RefSeq" id="WP_065526379.1">
    <property type="nucleotide sequence ID" value="NZ_CP016543.2"/>
</dbReference>
<dbReference type="SUPFAM" id="SSF48498">
    <property type="entry name" value="Tetracyclin repressor-like, C-terminal domain"/>
    <property type="match status" value="1"/>
</dbReference>
<accession>A0A1C7EJ25</accession>
<dbReference type="AlphaFoldDB" id="A0A1C7EJ25"/>
<dbReference type="Pfam" id="PF00440">
    <property type="entry name" value="TetR_N"/>
    <property type="match status" value="1"/>
</dbReference>
<evidence type="ECO:0000256" key="1">
    <source>
        <dbReference type="ARBA" id="ARBA00023015"/>
    </source>
</evidence>
<dbReference type="EMBL" id="CP016543">
    <property type="protein sequence ID" value="ANU23342.1"/>
    <property type="molecule type" value="Genomic_DNA"/>
</dbReference>
<dbReference type="InterPro" id="IPR036271">
    <property type="entry name" value="Tet_transcr_reg_TetR-rel_C_sf"/>
</dbReference>
<dbReference type="GO" id="GO:0003677">
    <property type="term" value="F:DNA binding"/>
    <property type="evidence" value="ECO:0007669"/>
    <property type="project" value="UniProtKB-UniRule"/>
</dbReference>
<evidence type="ECO:0000256" key="2">
    <source>
        <dbReference type="ARBA" id="ARBA00023125"/>
    </source>
</evidence>
<evidence type="ECO:0000256" key="4">
    <source>
        <dbReference type="PROSITE-ProRule" id="PRU00335"/>
    </source>
</evidence>
<dbReference type="PANTHER" id="PTHR47506:SF1">
    <property type="entry name" value="HTH-TYPE TRANSCRIPTIONAL REGULATOR YJDC"/>
    <property type="match status" value="1"/>
</dbReference>